<name>A0AAV4VIP5_9ARAC</name>
<protein>
    <submittedName>
        <fullName evidence="1">Uncharacterized protein</fullName>
    </submittedName>
</protein>
<dbReference type="AlphaFoldDB" id="A0AAV4VIP5"/>
<evidence type="ECO:0000313" key="2">
    <source>
        <dbReference type="Proteomes" id="UP001054837"/>
    </source>
</evidence>
<dbReference type="EMBL" id="BPLQ01013035">
    <property type="protein sequence ID" value="GIY69393.1"/>
    <property type="molecule type" value="Genomic_DNA"/>
</dbReference>
<dbReference type="Proteomes" id="UP001054837">
    <property type="component" value="Unassembled WGS sequence"/>
</dbReference>
<gene>
    <name evidence="1" type="ORF">CDAR_470661</name>
</gene>
<reference evidence="1 2" key="1">
    <citation type="submission" date="2021-06" db="EMBL/GenBank/DDBJ databases">
        <title>Caerostris darwini draft genome.</title>
        <authorList>
            <person name="Kono N."/>
            <person name="Arakawa K."/>
        </authorList>
    </citation>
    <scope>NUCLEOTIDE SEQUENCE [LARGE SCALE GENOMIC DNA]</scope>
</reference>
<comment type="caution">
    <text evidence="1">The sequence shown here is derived from an EMBL/GenBank/DDBJ whole genome shotgun (WGS) entry which is preliminary data.</text>
</comment>
<organism evidence="1 2">
    <name type="scientific">Caerostris darwini</name>
    <dbReference type="NCBI Taxonomy" id="1538125"/>
    <lineage>
        <taxon>Eukaryota</taxon>
        <taxon>Metazoa</taxon>
        <taxon>Ecdysozoa</taxon>
        <taxon>Arthropoda</taxon>
        <taxon>Chelicerata</taxon>
        <taxon>Arachnida</taxon>
        <taxon>Araneae</taxon>
        <taxon>Araneomorphae</taxon>
        <taxon>Entelegynae</taxon>
        <taxon>Araneoidea</taxon>
        <taxon>Araneidae</taxon>
        <taxon>Caerostris</taxon>
    </lineage>
</organism>
<evidence type="ECO:0000313" key="1">
    <source>
        <dbReference type="EMBL" id="GIY69393.1"/>
    </source>
</evidence>
<proteinExistence type="predicted"/>
<accession>A0AAV4VIP5</accession>
<sequence length="83" mass="9579">MTPNTEFYVIFGTKDKKLNFMGKLNLGVGNGYSKYWKTSESAVLLDVVQTESTTWKSDHIWKRFGKGIDNKRDRLRSQSCLNV</sequence>
<keyword evidence="2" id="KW-1185">Reference proteome</keyword>